<dbReference type="FunFam" id="3.40.120.10:FF:000013">
    <property type="entry name" value="Phosphoacetylglucosamine mutase"/>
    <property type="match status" value="1"/>
</dbReference>
<dbReference type="PROSITE" id="PS00710">
    <property type="entry name" value="PGM_PMM"/>
    <property type="match status" value="1"/>
</dbReference>
<feature type="binding site" evidence="16">
    <location>
        <begin position="507"/>
        <end position="511"/>
    </location>
    <ligand>
        <name>substrate</name>
    </ligand>
</feature>
<accession>A0A177WH73</accession>
<evidence type="ECO:0000256" key="16">
    <source>
        <dbReference type="PIRSR" id="PIRSR016408-2"/>
    </source>
</evidence>
<evidence type="ECO:0000256" key="1">
    <source>
        <dbReference type="ARBA" id="ARBA00000558"/>
    </source>
</evidence>
<dbReference type="SUPFAM" id="SSF55957">
    <property type="entry name" value="Phosphoglucomutase, C-terminal domain"/>
    <property type="match status" value="1"/>
</dbReference>
<feature type="binding site" evidence="16">
    <location>
        <begin position="382"/>
        <end position="384"/>
    </location>
    <ligand>
        <name>substrate</name>
    </ligand>
</feature>
<dbReference type="Gene3D" id="3.30.310.50">
    <property type="entry name" value="Alpha-D-phosphohexomutase, C-terminal domain"/>
    <property type="match status" value="1"/>
</dbReference>
<dbReference type="SUPFAM" id="SSF53738">
    <property type="entry name" value="Phosphoglucomutase, first 3 domains"/>
    <property type="match status" value="3"/>
</dbReference>
<evidence type="ECO:0000256" key="3">
    <source>
        <dbReference type="ARBA" id="ARBA00010231"/>
    </source>
</evidence>
<feature type="domain" description="Alpha-D-phosphohexomutase alpha/beta/alpha" evidence="19">
    <location>
        <begin position="59"/>
        <end position="88"/>
    </location>
</feature>
<feature type="domain" description="Alpha-D-phosphohexomutase alpha/beta/alpha" evidence="19">
    <location>
        <begin position="104"/>
        <end position="177"/>
    </location>
</feature>
<dbReference type="PANTHER" id="PTHR45955:SF1">
    <property type="entry name" value="PHOSPHOACETYLGLUCOSAMINE MUTASE"/>
    <property type="match status" value="1"/>
</dbReference>
<dbReference type="InterPro" id="IPR005844">
    <property type="entry name" value="A-D-PHexomutase_a/b/a-I"/>
</dbReference>
<dbReference type="CDD" id="cd03086">
    <property type="entry name" value="PGM3"/>
    <property type="match status" value="1"/>
</dbReference>
<dbReference type="Proteomes" id="UP000077115">
    <property type="component" value="Unassembled WGS sequence"/>
</dbReference>
<feature type="domain" description="Phosphoacetylglucosamine mutase AMG1" evidence="20">
    <location>
        <begin position="303"/>
        <end position="443"/>
    </location>
</feature>
<dbReference type="GO" id="GO:0000287">
    <property type="term" value="F:magnesium ion binding"/>
    <property type="evidence" value="ECO:0007669"/>
    <property type="project" value="InterPro"/>
</dbReference>
<dbReference type="Pfam" id="PF21405">
    <property type="entry name" value="AMG1_II"/>
    <property type="match status" value="1"/>
</dbReference>
<evidence type="ECO:0000256" key="17">
    <source>
        <dbReference type="PIRSR" id="PIRSR016408-3"/>
    </source>
</evidence>
<evidence type="ECO:0000256" key="12">
    <source>
        <dbReference type="ARBA" id="ARBA00032065"/>
    </source>
</evidence>
<keyword evidence="8 14" id="KW-0413">Isomerase</keyword>
<dbReference type="STRING" id="403673.A0A177WH73"/>
<evidence type="ECO:0000259" key="20">
    <source>
        <dbReference type="Pfam" id="PF21404"/>
    </source>
</evidence>
<dbReference type="UniPathway" id="UPA00113">
    <property type="reaction ID" value="UER00530"/>
</dbReference>
<feature type="binding site" evidence="17">
    <location>
        <position position="282"/>
    </location>
    <ligand>
        <name>Mg(2+)</name>
        <dbReference type="ChEBI" id="CHEBI:18420"/>
    </ligand>
</feature>
<feature type="domain" description="Phosphoacetylglucosamine mutase AMG1" evidence="21">
    <location>
        <begin position="193"/>
        <end position="289"/>
    </location>
</feature>
<evidence type="ECO:0000256" key="8">
    <source>
        <dbReference type="ARBA" id="ARBA00023235"/>
    </source>
</evidence>
<dbReference type="FunFam" id="3.40.120.10:FF:000023">
    <property type="entry name" value="Phosphoacetylglucosamine mutase"/>
    <property type="match status" value="1"/>
</dbReference>
<evidence type="ECO:0000256" key="13">
    <source>
        <dbReference type="ARBA" id="ARBA00059527"/>
    </source>
</evidence>
<dbReference type="EC" id="5.4.2.3" evidence="4 14"/>
<dbReference type="InterPro" id="IPR005843">
    <property type="entry name" value="A-D-PHexomutase_C"/>
</dbReference>
<proteinExistence type="inferred from homology"/>
<dbReference type="GO" id="GO:0004610">
    <property type="term" value="F:phosphoacetylglucosamine mutase activity"/>
    <property type="evidence" value="ECO:0007669"/>
    <property type="project" value="UniProtKB-UniRule"/>
</dbReference>
<dbReference type="InterPro" id="IPR049022">
    <property type="entry name" value="AMG1_III"/>
</dbReference>
<keyword evidence="6 14" id="KW-0479">Metal-binding</keyword>
<dbReference type="Gene3D" id="3.40.120.10">
    <property type="entry name" value="Alpha-D-Glucose-1,6-Bisphosphate, subunit A, domain 3"/>
    <property type="match status" value="2"/>
</dbReference>
<evidence type="ECO:0000256" key="7">
    <source>
        <dbReference type="ARBA" id="ARBA00022842"/>
    </source>
</evidence>
<dbReference type="InterPro" id="IPR049023">
    <property type="entry name" value="AMG1_II"/>
</dbReference>
<comment type="pathway">
    <text evidence="2 14">Nucleotide-sugar biosynthesis; UDP-N-acetyl-alpha-D-glucosamine biosynthesis; N-acetyl-alpha-D-glucosamine 1-phosphate from alpha-D-glucosamine 6-phosphate (route I): step 2/2.</text>
</comment>
<evidence type="ECO:0000256" key="6">
    <source>
        <dbReference type="ARBA" id="ARBA00022723"/>
    </source>
</evidence>
<dbReference type="eggNOG" id="KOG2537">
    <property type="taxonomic scope" value="Eukaryota"/>
</dbReference>
<feature type="binding site" evidence="17">
    <location>
        <position position="284"/>
    </location>
    <ligand>
        <name>Mg(2+)</name>
        <dbReference type="ChEBI" id="CHEBI:18420"/>
    </ligand>
</feature>
<organism evidence="22 23">
    <name type="scientific">Batrachochytrium dendrobatidis (strain JEL423)</name>
    <dbReference type="NCBI Taxonomy" id="403673"/>
    <lineage>
        <taxon>Eukaryota</taxon>
        <taxon>Fungi</taxon>
        <taxon>Fungi incertae sedis</taxon>
        <taxon>Chytridiomycota</taxon>
        <taxon>Chytridiomycota incertae sedis</taxon>
        <taxon>Chytridiomycetes</taxon>
        <taxon>Rhizophydiales</taxon>
        <taxon>Rhizophydiales incertae sedis</taxon>
        <taxon>Batrachochytrium</taxon>
    </lineage>
</organism>
<evidence type="ECO:0000256" key="9">
    <source>
        <dbReference type="ARBA" id="ARBA00023277"/>
    </source>
</evidence>
<feature type="binding site" evidence="16">
    <location>
        <position position="516"/>
    </location>
    <ligand>
        <name>substrate</name>
    </ligand>
</feature>
<feature type="binding site" description="via phosphate group" evidence="17">
    <location>
        <position position="67"/>
    </location>
    <ligand>
        <name>Mg(2+)</name>
        <dbReference type="ChEBI" id="CHEBI:18420"/>
    </ligand>
</feature>
<evidence type="ECO:0000259" key="18">
    <source>
        <dbReference type="Pfam" id="PF00408"/>
    </source>
</evidence>
<evidence type="ECO:0000313" key="23">
    <source>
        <dbReference type="Proteomes" id="UP000077115"/>
    </source>
</evidence>
<protein>
    <recommendedName>
        <fullName evidence="4 14">Phosphoacetylglucosamine mutase</fullName>
        <shortName evidence="14">PAGM</shortName>
        <ecNumber evidence="4 14">5.4.2.3</ecNumber>
    </recommendedName>
    <alternativeName>
        <fullName evidence="12 14">Acetylglucosamine phosphomutase</fullName>
    </alternativeName>
    <alternativeName>
        <fullName evidence="11 14">N-acetylglucosamine-phosphate mutase</fullName>
    </alternativeName>
</protein>
<dbReference type="Pfam" id="PF00408">
    <property type="entry name" value="PGM_PMM_IV"/>
    <property type="match status" value="1"/>
</dbReference>
<evidence type="ECO:0000259" key="21">
    <source>
        <dbReference type="Pfam" id="PF21405"/>
    </source>
</evidence>
<comment type="similarity">
    <text evidence="3 14">Belongs to the phosphohexose mutase family.</text>
</comment>
<dbReference type="GO" id="GO:0005975">
    <property type="term" value="P:carbohydrate metabolic process"/>
    <property type="evidence" value="ECO:0007669"/>
    <property type="project" value="InterPro"/>
</dbReference>
<reference evidence="22 23" key="2">
    <citation type="submission" date="2016-05" db="EMBL/GenBank/DDBJ databases">
        <title>Lineage-specific infection strategies underlie the spectrum of fungal disease in amphibians.</title>
        <authorList>
            <person name="Cuomo C.A."/>
            <person name="Farrer R.A."/>
            <person name="James T."/>
            <person name="Longcore J."/>
            <person name="Birren B."/>
        </authorList>
    </citation>
    <scope>NUCLEOTIDE SEQUENCE [LARGE SCALE GENOMIC DNA]</scope>
    <source>
        <strain evidence="22 23">JEL423</strain>
    </source>
</reference>
<evidence type="ECO:0000313" key="22">
    <source>
        <dbReference type="EMBL" id="OAJ39126.1"/>
    </source>
</evidence>
<dbReference type="PANTHER" id="PTHR45955">
    <property type="entry name" value="PHOSPHOACETYLGLUCOSAMINE MUTASE"/>
    <property type="match status" value="1"/>
</dbReference>
<dbReference type="GO" id="GO:0006048">
    <property type="term" value="P:UDP-N-acetylglucosamine biosynthetic process"/>
    <property type="evidence" value="ECO:0007669"/>
    <property type="project" value="UniProtKB-UniRule"/>
</dbReference>
<sequence>MTATMLTAVVHGSAKHPRPDHKYSYGTAGFRMNASLLDSVMYRVGVLASLRSKCLKGKTIGVMVTASHNPAQDNGVKLVEPLGEMLDQSWEVYAMDLANAASDEELVNAIKAIVASQHIDLAQPAAVVVARDTRPSGTALVASLQEGVLAMGTKFTDFGLMTTPQLHYVTRCLNTAGTTDAYGEPTTKGYYQKLAVAFKNLANGFTPLPTLHVDAANGIGAHALREFMAVLGSHHLNVDIVNADTASSEKLNFKCGADFVKLNQKASEGLEMIPGQRWCSYDGDADRIVFYYCNSDGTFKLLDGDKIATLAAGYIMALIRTANAKHIDGSDLKVGLVQTAYANGSSTRYVKDTLKVPVVFTPTGVKHLHHEAEHFDVGVYFEANGHGTVLFSKKAIQAFEVTAGKSDAEIKALGMLRTFADLINQTVGDALSDMLMVEAILLNLQQSFESWDKAYTDLPSKQEKVKVLDRTLFVPINADTELASPKGLQAKINEHTKNFSKGRCFVRPSGTEDIVRVYSEAETPQETEALSNIVCGIVFDCHGGVGERPVKFVKTT</sequence>
<feature type="active site" description="Phosphoserine intermediate" evidence="15">
    <location>
        <position position="67"/>
    </location>
</feature>
<keyword evidence="5" id="KW-0597">Phosphoprotein</keyword>
<dbReference type="InterPro" id="IPR016657">
    <property type="entry name" value="PAGM"/>
</dbReference>
<comment type="function">
    <text evidence="13 14">Catalyzes the conversion of GlcNAc-6-P into GlcNAc-1-P during the synthesis of uridine diphosphate/UDP-GlcNAc, which is a biosynthetic precursor of chitin and also supplies the amino sugars for N-linked oligosaccharides of glycoproteins.</text>
</comment>
<dbReference type="InterPro" id="IPR036900">
    <property type="entry name" value="A-D-PHexomutase_C_sf"/>
</dbReference>
<comment type="catalytic activity">
    <reaction evidence="1 14">
        <text>N-acetyl-alpha-D-glucosamine 1-phosphate = N-acetyl-D-glucosamine 6-phosphate</text>
        <dbReference type="Rhea" id="RHEA:23804"/>
        <dbReference type="ChEBI" id="CHEBI:57513"/>
        <dbReference type="ChEBI" id="CHEBI:57776"/>
        <dbReference type="EC" id="5.4.2.3"/>
    </reaction>
</comment>
<dbReference type="InterPro" id="IPR016066">
    <property type="entry name" value="A-D-PHexomutase_CS"/>
</dbReference>
<dbReference type="Pfam" id="PF02878">
    <property type="entry name" value="PGM_PMM_I"/>
    <property type="match status" value="2"/>
</dbReference>
<dbReference type="EMBL" id="DS022302">
    <property type="protein sequence ID" value="OAJ39126.1"/>
    <property type="molecule type" value="Genomic_DNA"/>
</dbReference>
<evidence type="ECO:0000256" key="2">
    <source>
        <dbReference type="ARBA" id="ARBA00004865"/>
    </source>
</evidence>
<name>A0A177WH73_BATDL</name>
<dbReference type="PIRSF" id="PIRSF016408">
    <property type="entry name" value="PAGM"/>
    <property type="match status" value="1"/>
</dbReference>
<dbReference type="FunFam" id="3.30.310.50:FF:000003">
    <property type="entry name" value="Phosphoacetylglucosamine mutase"/>
    <property type="match status" value="1"/>
</dbReference>
<gene>
    <name evidence="22" type="ORF">BDEG_22999</name>
</gene>
<evidence type="ECO:0000256" key="11">
    <source>
        <dbReference type="ARBA" id="ARBA00031926"/>
    </source>
</evidence>
<dbReference type="AlphaFoldDB" id="A0A177WH73"/>
<comment type="cofactor">
    <cofactor evidence="14 17">
        <name>Mg(2+)</name>
        <dbReference type="ChEBI" id="CHEBI:18420"/>
    </cofactor>
    <text evidence="14 17">Binds 1 Mg(2+) ion per subunit.</text>
</comment>
<feature type="binding site" evidence="17">
    <location>
        <position position="286"/>
    </location>
    <ligand>
        <name>Mg(2+)</name>
        <dbReference type="ChEBI" id="CHEBI:18420"/>
    </ligand>
</feature>
<reference evidence="22 23" key="1">
    <citation type="submission" date="2006-10" db="EMBL/GenBank/DDBJ databases">
        <title>The Genome Sequence of Batrachochytrium dendrobatidis JEL423.</title>
        <authorList>
            <consortium name="The Broad Institute Genome Sequencing Platform"/>
            <person name="Birren B."/>
            <person name="Lander E."/>
            <person name="Galagan J."/>
            <person name="Cuomo C."/>
            <person name="Devon K."/>
            <person name="Jaffe D."/>
            <person name="Butler J."/>
            <person name="Alvarez P."/>
            <person name="Gnerre S."/>
            <person name="Grabherr M."/>
            <person name="Kleber M."/>
            <person name="Mauceli E."/>
            <person name="Brockman W."/>
            <person name="Young S."/>
            <person name="LaButti K."/>
            <person name="Sykes S."/>
            <person name="DeCaprio D."/>
            <person name="Crawford M."/>
            <person name="Koehrsen M."/>
            <person name="Engels R."/>
            <person name="Montgomery P."/>
            <person name="Pearson M."/>
            <person name="Howarth C."/>
            <person name="Larson L."/>
            <person name="White J."/>
            <person name="O'Leary S."/>
            <person name="Kodira C."/>
            <person name="Zeng Q."/>
            <person name="Yandava C."/>
            <person name="Alvarado L."/>
            <person name="Longcore J."/>
            <person name="James T."/>
        </authorList>
    </citation>
    <scope>NUCLEOTIDE SEQUENCE [LARGE SCALE GENOMIC DNA]</scope>
    <source>
        <strain evidence="22 23">JEL423</strain>
    </source>
</reference>
<evidence type="ECO:0000256" key="4">
    <source>
        <dbReference type="ARBA" id="ARBA00012731"/>
    </source>
</evidence>
<keyword evidence="10" id="KW-0961">Cell wall biogenesis/degradation</keyword>
<dbReference type="VEuPathDB" id="FungiDB:BDEG_22999"/>
<dbReference type="Pfam" id="PF21404">
    <property type="entry name" value="AMG1_III"/>
    <property type="match status" value="1"/>
</dbReference>
<keyword evidence="9" id="KW-0119">Carbohydrate metabolism</keyword>
<evidence type="ECO:0000256" key="5">
    <source>
        <dbReference type="ARBA" id="ARBA00022553"/>
    </source>
</evidence>
<evidence type="ECO:0000256" key="10">
    <source>
        <dbReference type="ARBA" id="ARBA00023316"/>
    </source>
</evidence>
<evidence type="ECO:0000256" key="15">
    <source>
        <dbReference type="PIRSR" id="PIRSR016408-1"/>
    </source>
</evidence>
<keyword evidence="7 14" id="KW-0460">Magnesium</keyword>
<dbReference type="GO" id="GO:0071555">
    <property type="term" value="P:cell wall organization"/>
    <property type="evidence" value="ECO:0007669"/>
    <property type="project" value="UniProtKB-KW"/>
</dbReference>
<feature type="domain" description="Alpha-D-phosphohexomutase C-terminal" evidence="18">
    <location>
        <begin position="489"/>
        <end position="530"/>
    </location>
</feature>
<evidence type="ECO:0000259" key="19">
    <source>
        <dbReference type="Pfam" id="PF02878"/>
    </source>
</evidence>
<evidence type="ECO:0000256" key="14">
    <source>
        <dbReference type="PIRNR" id="PIRNR016408"/>
    </source>
</evidence>
<dbReference type="InterPro" id="IPR016055">
    <property type="entry name" value="A-D-PHexomutase_a/b/a-I/II/III"/>
</dbReference>
<dbReference type="OrthoDB" id="1928at2759"/>